<evidence type="ECO:0000313" key="1">
    <source>
        <dbReference type="EMBL" id="ERH31689.1"/>
    </source>
</evidence>
<dbReference type="HOGENOM" id="CLU_2696345_0_0_11"/>
<name>U1RDK2_9BIFI</name>
<comment type="caution">
    <text evidence="1">The sequence shown here is derived from an EMBL/GenBank/DDBJ whole genome shotgun (WGS) entry which is preliminary data.</text>
</comment>
<sequence>MVRGVRALFAFAEPCGYHAMRALLHRFVSTSYICSAKSARLGIFARILTRPTQLTGLRGDLRRCLSADGVRGD</sequence>
<proteinExistence type="predicted"/>
<keyword evidence="2" id="KW-1185">Reference proteome</keyword>
<dbReference type="Proteomes" id="UP000016519">
    <property type="component" value="Unassembled WGS sequence"/>
</dbReference>
<dbReference type="EMBL" id="AWSI01000009">
    <property type="protein sequence ID" value="ERH31689.1"/>
    <property type="molecule type" value="Genomic_DNA"/>
</dbReference>
<reference evidence="1 2" key="1">
    <citation type="submission" date="2013-08" db="EMBL/GenBank/DDBJ databases">
        <authorList>
            <person name="Weinstock G."/>
            <person name="Sodergren E."/>
            <person name="Wylie T."/>
            <person name="Fulton L."/>
            <person name="Fulton R."/>
            <person name="Fronick C."/>
            <person name="O'Laughlin M."/>
            <person name="Godfrey J."/>
            <person name="Miner T."/>
            <person name="Herter B."/>
            <person name="Appelbaum E."/>
            <person name="Cordes M."/>
            <person name="Lek S."/>
            <person name="Wollam A."/>
            <person name="Pepin K.H."/>
            <person name="Palsikar V.B."/>
            <person name="Mitreva M."/>
            <person name="Wilson R.K."/>
        </authorList>
    </citation>
    <scope>NUCLEOTIDE SEQUENCE [LARGE SCALE GENOMIC DNA]</scope>
    <source>
        <strain evidence="1 2">F0580</strain>
    </source>
</reference>
<gene>
    <name evidence="1" type="ORF">HMPREF9244_00124</name>
</gene>
<protein>
    <submittedName>
        <fullName evidence="1">Uncharacterized protein</fullName>
    </submittedName>
</protein>
<accession>U1RDK2</accession>
<organism evidence="1 2">
    <name type="scientific">Alloscardovia omnicolens F0580</name>
    <dbReference type="NCBI Taxonomy" id="1321816"/>
    <lineage>
        <taxon>Bacteria</taxon>
        <taxon>Bacillati</taxon>
        <taxon>Actinomycetota</taxon>
        <taxon>Actinomycetes</taxon>
        <taxon>Bifidobacteriales</taxon>
        <taxon>Bifidobacteriaceae</taxon>
        <taxon>Alloscardovia</taxon>
    </lineage>
</organism>
<evidence type="ECO:0000313" key="2">
    <source>
        <dbReference type="Proteomes" id="UP000016519"/>
    </source>
</evidence>
<dbReference type="AlphaFoldDB" id="U1RDK2"/>